<evidence type="ECO:0000313" key="5">
    <source>
        <dbReference type="EMBL" id="QFJ54972.1"/>
    </source>
</evidence>
<feature type="signal peptide" evidence="4">
    <location>
        <begin position="1"/>
        <end position="20"/>
    </location>
</feature>
<evidence type="ECO:0000256" key="3">
    <source>
        <dbReference type="ARBA" id="ARBA00022729"/>
    </source>
</evidence>
<dbReference type="SUPFAM" id="SSF53850">
    <property type="entry name" value="Periplasmic binding protein-like II"/>
    <property type="match status" value="1"/>
</dbReference>
<sequence length="433" mass="45998">MKRKLVSALLVSTMAVSAFVGCGAAAEDTAADTTTETVSEDATASDTASTEDAIANLIAATEGTVNIDLWCSETEEYQTVMKKLCDDFAAQYPDVDFNITLGAVSEADMKDRVLEDVEAAADVFVFPDDQLEALVKAGALNEVAAQYTYDMNETDTPATVEAAQYDGKQYGYPFTASNGYFLYYDKNQLSDEDVASWEALTAKADELGKEVGCEVANGWYLYGWFKGAGCDLSENEDTSNNCDWNSETGLAAAESIQSIASAKSFKSYGNDDLLANLADGKVVAYVSGTWNVNAFSDAYGDGYAATKLPTFQVNGEDKQMASYSGYKFVGVNAYAENTGWSMLLAEYLTNATSQEAVYEATGEGPSNTEALAKASSPALDALAAQSAFAELQRVGGKYWDPASSLGKNILEGKVSQAVLDDAVAGITQAPDAE</sequence>
<dbReference type="PANTHER" id="PTHR30061">
    <property type="entry name" value="MALTOSE-BINDING PERIPLASMIC PROTEIN"/>
    <property type="match status" value="1"/>
</dbReference>
<dbReference type="KEGG" id="pxv:FXF36_08920"/>
<evidence type="ECO:0000256" key="4">
    <source>
        <dbReference type="SAM" id="SignalP"/>
    </source>
</evidence>
<dbReference type="OrthoDB" id="9764072at2"/>
<dbReference type="PANTHER" id="PTHR30061:SF50">
    <property type="entry name" value="MALTOSE_MALTODEXTRIN-BINDING PERIPLASMIC PROTEIN"/>
    <property type="match status" value="1"/>
</dbReference>
<reference evidence="6" key="1">
    <citation type="submission" date="2019-08" db="EMBL/GenBank/DDBJ databases">
        <title>Complete Genome Sequence of the Polysaccharide-Degrading Rumen Bacterium Pseudobutyrivibrio xylanivorans MA3014.</title>
        <authorList>
            <person name="Palevich N."/>
            <person name="Maclean P.H."/>
            <person name="Kelly W.J."/>
            <person name="Leahy S.C."/>
            <person name="Rakonjac J."/>
            <person name="Attwood G.T."/>
        </authorList>
    </citation>
    <scope>NUCLEOTIDE SEQUENCE [LARGE SCALE GENOMIC DNA]</scope>
    <source>
        <strain evidence="6">MA3014</strain>
    </source>
</reference>
<feature type="chain" id="PRO_5038730008" evidence="4">
    <location>
        <begin position="21"/>
        <end position="433"/>
    </location>
</feature>
<dbReference type="AlphaFoldDB" id="A0A5P6VRE9"/>
<evidence type="ECO:0000256" key="2">
    <source>
        <dbReference type="ARBA" id="ARBA00022448"/>
    </source>
</evidence>
<comment type="similarity">
    <text evidence="1">Belongs to the bacterial solute-binding protein 1 family.</text>
</comment>
<dbReference type="GO" id="GO:0055052">
    <property type="term" value="C:ATP-binding cassette (ABC) transporter complex, substrate-binding subunit-containing"/>
    <property type="evidence" value="ECO:0007669"/>
    <property type="project" value="TreeGrafter"/>
</dbReference>
<evidence type="ECO:0000256" key="1">
    <source>
        <dbReference type="ARBA" id="ARBA00008520"/>
    </source>
</evidence>
<dbReference type="PROSITE" id="PS51257">
    <property type="entry name" value="PROKAR_LIPOPROTEIN"/>
    <property type="match status" value="1"/>
</dbReference>
<organism evidence="5 6">
    <name type="scientific">Pseudobutyrivibrio xylanivorans</name>
    <dbReference type="NCBI Taxonomy" id="185007"/>
    <lineage>
        <taxon>Bacteria</taxon>
        <taxon>Bacillati</taxon>
        <taxon>Bacillota</taxon>
        <taxon>Clostridia</taxon>
        <taxon>Lachnospirales</taxon>
        <taxon>Lachnospiraceae</taxon>
        <taxon>Pseudobutyrivibrio</taxon>
    </lineage>
</organism>
<accession>A0A5P6VRE9</accession>
<dbReference type="GO" id="GO:1901982">
    <property type="term" value="F:maltose binding"/>
    <property type="evidence" value="ECO:0007669"/>
    <property type="project" value="TreeGrafter"/>
</dbReference>
<dbReference type="Gene3D" id="3.40.190.10">
    <property type="entry name" value="Periplasmic binding protein-like II"/>
    <property type="match status" value="2"/>
</dbReference>
<name>A0A5P6VRE9_PSEXY</name>
<keyword evidence="2" id="KW-0813">Transport</keyword>
<keyword evidence="3 4" id="KW-0732">Signal</keyword>
<proteinExistence type="inferred from homology"/>
<protein>
    <submittedName>
        <fullName evidence="5">Extracellular solute-binding protein</fullName>
    </submittedName>
</protein>
<dbReference type="EMBL" id="CP043028">
    <property type="protein sequence ID" value="QFJ54972.1"/>
    <property type="molecule type" value="Genomic_DNA"/>
</dbReference>
<dbReference type="Pfam" id="PF13416">
    <property type="entry name" value="SBP_bac_8"/>
    <property type="match status" value="1"/>
</dbReference>
<dbReference type="InterPro" id="IPR006059">
    <property type="entry name" value="SBP"/>
</dbReference>
<gene>
    <name evidence="5" type="ORF">FXF36_08920</name>
</gene>
<dbReference type="GO" id="GO:0015768">
    <property type="term" value="P:maltose transport"/>
    <property type="evidence" value="ECO:0007669"/>
    <property type="project" value="TreeGrafter"/>
</dbReference>
<dbReference type="Proteomes" id="UP000327030">
    <property type="component" value="Chromosome 1"/>
</dbReference>
<dbReference type="GO" id="GO:0042956">
    <property type="term" value="P:maltodextrin transmembrane transport"/>
    <property type="evidence" value="ECO:0007669"/>
    <property type="project" value="TreeGrafter"/>
</dbReference>
<dbReference type="RefSeq" id="WP_151623425.1">
    <property type="nucleotide sequence ID" value="NZ_CP043028.1"/>
</dbReference>
<evidence type="ECO:0000313" key="6">
    <source>
        <dbReference type="Proteomes" id="UP000327030"/>
    </source>
</evidence>